<dbReference type="AlphaFoldDB" id="A0A166N7E2"/>
<organism evidence="2 3">
    <name type="scientific">Exidia glandulosa HHB12029</name>
    <dbReference type="NCBI Taxonomy" id="1314781"/>
    <lineage>
        <taxon>Eukaryota</taxon>
        <taxon>Fungi</taxon>
        <taxon>Dikarya</taxon>
        <taxon>Basidiomycota</taxon>
        <taxon>Agaricomycotina</taxon>
        <taxon>Agaricomycetes</taxon>
        <taxon>Auriculariales</taxon>
        <taxon>Exidiaceae</taxon>
        <taxon>Exidia</taxon>
    </lineage>
</organism>
<protein>
    <submittedName>
        <fullName evidence="2">Uncharacterized protein</fullName>
    </submittedName>
</protein>
<dbReference type="EMBL" id="KV426747">
    <property type="protein sequence ID" value="KZV78836.1"/>
    <property type="molecule type" value="Genomic_DNA"/>
</dbReference>
<accession>A0A166N7E2</accession>
<evidence type="ECO:0000313" key="2">
    <source>
        <dbReference type="EMBL" id="KZV78836.1"/>
    </source>
</evidence>
<feature type="chain" id="PRO_5007877668" evidence="1">
    <location>
        <begin position="20"/>
        <end position="165"/>
    </location>
</feature>
<keyword evidence="1" id="KW-0732">Signal</keyword>
<keyword evidence="3" id="KW-1185">Reference proteome</keyword>
<dbReference type="InParanoid" id="A0A166N7E2"/>
<evidence type="ECO:0000256" key="1">
    <source>
        <dbReference type="SAM" id="SignalP"/>
    </source>
</evidence>
<feature type="signal peptide" evidence="1">
    <location>
        <begin position="1"/>
        <end position="19"/>
    </location>
</feature>
<name>A0A166N7E2_EXIGL</name>
<sequence>MQFTFNFLALGLFAATASSLVIEKRGGGVPPPPPLCDRFDWLDISYGDIESGTAELGFKIPSNLINGQEYTVQLINIPTCTPQSEVGSVAKDFKLTAELLTLDETQSATYETAVKGATDITFPWSVPGNATRLTGDIALRFTTKKRPSQVNDLFNTYGPVLLASA</sequence>
<evidence type="ECO:0000313" key="3">
    <source>
        <dbReference type="Proteomes" id="UP000077266"/>
    </source>
</evidence>
<reference evidence="2 3" key="1">
    <citation type="journal article" date="2016" name="Mol. Biol. Evol.">
        <title>Comparative Genomics of Early-Diverging Mushroom-Forming Fungi Provides Insights into the Origins of Lignocellulose Decay Capabilities.</title>
        <authorList>
            <person name="Nagy L.G."/>
            <person name="Riley R."/>
            <person name="Tritt A."/>
            <person name="Adam C."/>
            <person name="Daum C."/>
            <person name="Floudas D."/>
            <person name="Sun H."/>
            <person name="Yadav J.S."/>
            <person name="Pangilinan J."/>
            <person name="Larsson K.H."/>
            <person name="Matsuura K."/>
            <person name="Barry K."/>
            <person name="Labutti K."/>
            <person name="Kuo R."/>
            <person name="Ohm R.A."/>
            <person name="Bhattacharya S.S."/>
            <person name="Shirouzu T."/>
            <person name="Yoshinaga Y."/>
            <person name="Martin F.M."/>
            <person name="Grigoriev I.V."/>
            <person name="Hibbett D.S."/>
        </authorList>
    </citation>
    <scope>NUCLEOTIDE SEQUENCE [LARGE SCALE GENOMIC DNA]</scope>
    <source>
        <strain evidence="2 3">HHB12029</strain>
    </source>
</reference>
<gene>
    <name evidence="2" type="ORF">EXIGLDRAFT_847117</name>
</gene>
<proteinExistence type="predicted"/>
<dbReference type="Proteomes" id="UP000077266">
    <property type="component" value="Unassembled WGS sequence"/>
</dbReference>